<dbReference type="PANTHER" id="PTHR10357:SF215">
    <property type="entry name" value="ALPHA-AMYLASE 1"/>
    <property type="match status" value="1"/>
</dbReference>
<evidence type="ECO:0000259" key="6">
    <source>
        <dbReference type="SMART" id="SM00642"/>
    </source>
</evidence>
<dbReference type="InterPro" id="IPR054174">
    <property type="entry name" value="Alpha-amylase-like_C"/>
</dbReference>
<keyword evidence="4" id="KW-0472">Membrane</keyword>
<evidence type="ECO:0000313" key="8">
    <source>
        <dbReference type="Proteomes" id="UP001589740"/>
    </source>
</evidence>
<feature type="transmembrane region" description="Helical" evidence="4">
    <location>
        <begin position="441"/>
        <end position="461"/>
    </location>
</feature>
<dbReference type="Pfam" id="PF22026">
    <property type="entry name" value="Alpha-amylase_C_2"/>
    <property type="match status" value="1"/>
</dbReference>
<evidence type="ECO:0000256" key="1">
    <source>
        <dbReference type="ARBA" id="ARBA00001913"/>
    </source>
</evidence>
<dbReference type="GO" id="GO:0016787">
    <property type="term" value="F:hydrolase activity"/>
    <property type="evidence" value="ECO:0007669"/>
    <property type="project" value="UniProtKB-KW"/>
</dbReference>
<dbReference type="RefSeq" id="WP_380569899.1">
    <property type="nucleotide sequence ID" value="NZ_JBHMAH010000010.1"/>
</dbReference>
<dbReference type="Gene3D" id="2.60.40.1180">
    <property type="entry name" value="Golgi alpha-mannosidase II"/>
    <property type="match status" value="1"/>
</dbReference>
<dbReference type="Proteomes" id="UP001589740">
    <property type="component" value="Unassembled WGS sequence"/>
</dbReference>
<keyword evidence="4" id="KW-1133">Transmembrane helix</keyword>
<keyword evidence="3 5" id="KW-0732">Signal</keyword>
<evidence type="ECO:0000256" key="5">
    <source>
        <dbReference type="SAM" id="SignalP"/>
    </source>
</evidence>
<evidence type="ECO:0000256" key="2">
    <source>
        <dbReference type="ARBA" id="ARBA00022723"/>
    </source>
</evidence>
<proteinExistence type="predicted"/>
<dbReference type="PANTHER" id="PTHR10357">
    <property type="entry name" value="ALPHA-AMYLASE FAMILY MEMBER"/>
    <property type="match status" value="1"/>
</dbReference>
<feature type="signal peptide" evidence="5">
    <location>
        <begin position="1"/>
        <end position="24"/>
    </location>
</feature>
<evidence type="ECO:0000256" key="3">
    <source>
        <dbReference type="ARBA" id="ARBA00022729"/>
    </source>
</evidence>
<dbReference type="SMART" id="SM00642">
    <property type="entry name" value="Aamy"/>
    <property type="match status" value="1"/>
</dbReference>
<dbReference type="Pfam" id="PF00128">
    <property type="entry name" value="Alpha-amylase"/>
    <property type="match status" value="1"/>
</dbReference>
<feature type="domain" description="Glycosyl hydrolase family 13 catalytic" evidence="6">
    <location>
        <begin position="33"/>
        <end position="341"/>
    </location>
</feature>
<evidence type="ECO:0000313" key="7">
    <source>
        <dbReference type="EMBL" id="MFB9860310.1"/>
    </source>
</evidence>
<feature type="chain" id="PRO_5047184158" evidence="5">
    <location>
        <begin position="25"/>
        <end position="470"/>
    </location>
</feature>
<keyword evidence="7" id="KW-0378">Hydrolase</keyword>
<comment type="cofactor">
    <cofactor evidence="1">
        <name>Ca(2+)</name>
        <dbReference type="ChEBI" id="CHEBI:29108"/>
    </cofactor>
</comment>
<reference evidence="7 8" key="1">
    <citation type="submission" date="2024-09" db="EMBL/GenBank/DDBJ databases">
        <authorList>
            <person name="Sun Q."/>
            <person name="Mori K."/>
        </authorList>
    </citation>
    <scope>NUCLEOTIDE SEQUENCE [LARGE SCALE GENOMIC DNA]</scope>
    <source>
        <strain evidence="7 8">JCM 12822</strain>
    </source>
</reference>
<keyword evidence="8" id="KW-1185">Reference proteome</keyword>
<comment type="caution">
    <text evidence="7">The sequence shown here is derived from an EMBL/GenBank/DDBJ whole genome shotgun (WGS) entry which is preliminary data.</text>
</comment>
<keyword evidence="4" id="KW-0812">Transmembrane</keyword>
<dbReference type="InterPro" id="IPR013780">
    <property type="entry name" value="Glyco_hydro_b"/>
</dbReference>
<dbReference type="InterPro" id="IPR006047">
    <property type="entry name" value="GH13_cat_dom"/>
</dbReference>
<protein>
    <submittedName>
        <fullName evidence="7">Alpha-amylase family glycosyl hydrolase</fullName>
    </submittedName>
</protein>
<organism evidence="7 8">
    <name type="scientific">Salinicoccus siamensis</name>
    <dbReference type="NCBI Taxonomy" id="381830"/>
    <lineage>
        <taxon>Bacteria</taxon>
        <taxon>Bacillati</taxon>
        <taxon>Bacillota</taxon>
        <taxon>Bacilli</taxon>
        <taxon>Bacillales</taxon>
        <taxon>Staphylococcaceae</taxon>
        <taxon>Salinicoccus</taxon>
    </lineage>
</organism>
<dbReference type="EMBL" id="JBHMAH010000010">
    <property type="protein sequence ID" value="MFB9860310.1"/>
    <property type="molecule type" value="Genomic_DNA"/>
</dbReference>
<dbReference type="InterPro" id="IPR017853">
    <property type="entry name" value="GH"/>
</dbReference>
<sequence length="470" mass="53044">MKKTMIYMAMLLMAFGLTYDTASAETTNTRIYTIVVDRFMSGDDGNDINVTDEKETPLPFGGDFQGIESNLDYIKDMGFNALMLSPVFDRAEDDYLGYAVREYGEIEEAFGGPEAFQSLIDAAHERGMDVIVDMPATLAEGYTALDRPILNNIQQDYYGMIDAEFIDLSNADNQKRYKEMAREFTGEYNIDGLSMTVIQDGIDAKEFLPEDVTTYGISGDDDISLEGFDHAAPNDLQEALSYGFSKPDRETPAYPTDGTLLLADHWFSERFTHNVVEANMFPGTRINQLTTYLYAYQGPIAFQYGTEIALNGDEIPIVHRQMDLWTDQELVDEIAAINEVTQKHPQIYQGETEVIKNEDGHFVQRYYTSDVDFVLNINSTSVTENVEVPFEGEDESKMLSGMLIGDLIRGSDMENDAFLAVLDREESELYAIIEETGMNNGYIYVGLLIFGGFGIFVWLVARKRRPNERK</sequence>
<name>A0ABV5Z2I3_9STAP</name>
<accession>A0ABV5Z2I3</accession>
<dbReference type="SUPFAM" id="SSF51445">
    <property type="entry name" value="(Trans)glycosidases"/>
    <property type="match status" value="1"/>
</dbReference>
<evidence type="ECO:0000256" key="4">
    <source>
        <dbReference type="SAM" id="Phobius"/>
    </source>
</evidence>
<dbReference type="Gene3D" id="3.20.20.80">
    <property type="entry name" value="Glycosidases"/>
    <property type="match status" value="1"/>
</dbReference>
<keyword evidence="2" id="KW-0479">Metal-binding</keyword>
<gene>
    <name evidence="7" type="ORF">ACFFLE_04215</name>
</gene>